<name>A0ABS7MKP0_9ACTN</name>
<keyword evidence="1" id="KW-0812">Transmembrane</keyword>
<feature type="transmembrane region" description="Helical" evidence="1">
    <location>
        <begin position="263"/>
        <end position="281"/>
    </location>
</feature>
<reference evidence="2 3" key="1">
    <citation type="submission" date="2021-08" db="EMBL/GenBank/DDBJ databases">
        <title>Collinsella faecalis sp. nov. isolated from swine faeces.</title>
        <authorList>
            <person name="Oh B.S."/>
            <person name="Lee J.H."/>
        </authorList>
    </citation>
    <scope>NUCLEOTIDE SEQUENCE [LARGE SCALE GENOMIC DNA]</scope>
    <source>
        <strain evidence="2 3">AGMB00827</strain>
    </source>
</reference>
<feature type="transmembrane region" description="Helical" evidence="1">
    <location>
        <begin position="188"/>
        <end position="209"/>
    </location>
</feature>
<evidence type="ECO:0000256" key="1">
    <source>
        <dbReference type="SAM" id="Phobius"/>
    </source>
</evidence>
<keyword evidence="1" id="KW-0472">Membrane</keyword>
<feature type="transmembrane region" description="Helical" evidence="1">
    <location>
        <begin position="229"/>
        <end position="251"/>
    </location>
</feature>
<protein>
    <submittedName>
        <fullName evidence="2">PTS system mannose/fructose/sorbose family transporter subunit IID</fullName>
    </submittedName>
</protein>
<dbReference type="InterPro" id="IPR050303">
    <property type="entry name" value="GatZ_KbaZ_carbometab"/>
</dbReference>
<dbReference type="Proteomes" id="UP000700908">
    <property type="component" value="Unassembled WGS sequence"/>
</dbReference>
<keyword evidence="1" id="KW-1133">Transmembrane helix</keyword>
<sequence>MTTTSKPEAATAEQTKLTKSDLNKVIRRSLSIEWDWNYERQMNMGFCYGMLPIIEKLYQDPADRVAAMQRHLEFFNTTPHMSTLIFGITTAMEEQNAADPDFDTESISNVKVSLMGPLAGIGDSFIWGTLRIIATGVGVSLAAQGNILGPILFLLLFNIPAQGLRYYLMHAGYKLGSGFLQRIQASGLMQTLTFGASILGLMVIGGMTAENVSITVPLVIGEGEAATTLGEICNTIMPGLLPLAFTLLLYWLVAKKNVKTTTLLLLLVVIGLAGSFFGVLGV</sequence>
<dbReference type="EMBL" id="JAIMFO010000007">
    <property type="protein sequence ID" value="MBY4797878.1"/>
    <property type="molecule type" value="Genomic_DNA"/>
</dbReference>
<evidence type="ECO:0000313" key="3">
    <source>
        <dbReference type="Proteomes" id="UP000700908"/>
    </source>
</evidence>
<accession>A0ABS7MKP0</accession>
<gene>
    <name evidence="2" type="ORF">K6V98_05880</name>
</gene>
<evidence type="ECO:0000313" key="2">
    <source>
        <dbReference type="EMBL" id="MBY4797878.1"/>
    </source>
</evidence>
<dbReference type="PROSITE" id="PS51108">
    <property type="entry name" value="PTS_EIID"/>
    <property type="match status" value="1"/>
</dbReference>
<organism evidence="2 3">
    <name type="scientific">Collinsella ureilytica</name>
    <dbReference type="NCBI Taxonomy" id="2869515"/>
    <lineage>
        <taxon>Bacteria</taxon>
        <taxon>Bacillati</taxon>
        <taxon>Actinomycetota</taxon>
        <taxon>Coriobacteriia</taxon>
        <taxon>Coriobacteriales</taxon>
        <taxon>Coriobacteriaceae</taxon>
        <taxon>Collinsella</taxon>
    </lineage>
</organism>
<proteinExistence type="predicted"/>
<keyword evidence="3" id="KW-1185">Reference proteome</keyword>
<dbReference type="PANTHER" id="PTHR32502:SF23">
    <property type="entry name" value="TRANSPORT PROTEIN, PTS SYSTEM"/>
    <property type="match status" value="1"/>
</dbReference>
<dbReference type="Pfam" id="PF03613">
    <property type="entry name" value="EIID-AGA"/>
    <property type="match status" value="1"/>
</dbReference>
<dbReference type="InterPro" id="IPR004704">
    <property type="entry name" value="PTS_IID_man"/>
</dbReference>
<dbReference type="PANTHER" id="PTHR32502">
    <property type="entry name" value="N-ACETYLGALACTOSAMINE PERMEASE II COMPONENT-RELATED"/>
    <property type="match status" value="1"/>
</dbReference>
<comment type="caution">
    <text evidence="2">The sequence shown here is derived from an EMBL/GenBank/DDBJ whole genome shotgun (WGS) entry which is preliminary data.</text>
</comment>